<gene>
    <name evidence="2" type="ORF">BCF53_12336</name>
</gene>
<dbReference type="Proteomes" id="UP000295793">
    <property type="component" value="Unassembled WGS sequence"/>
</dbReference>
<evidence type="ECO:0000313" key="3">
    <source>
        <dbReference type="Proteomes" id="UP000295793"/>
    </source>
</evidence>
<proteinExistence type="predicted"/>
<protein>
    <recommendedName>
        <fullName evidence="4">DDE superfamily endonuclease</fullName>
    </recommendedName>
</protein>
<organism evidence="2 3">
    <name type="scientific">Reinekea marinisedimentorum</name>
    <dbReference type="NCBI Taxonomy" id="230495"/>
    <lineage>
        <taxon>Bacteria</taxon>
        <taxon>Pseudomonadati</taxon>
        <taxon>Pseudomonadota</taxon>
        <taxon>Gammaproteobacteria</taxon>
        <taxon>Oceanospirillales</taxon>
        <taxon>Saccharospirillaceae</taxon>
        <taxon>Reinekea</taxon>
    </lineage>
</organism>
<comment type="caution">
    <text evidence="2">The sequence shown here is derived from an EMBL/GenBank/DDBJ whole genome shotgun (WGS) entry which is preliminary data.</text>
</comment>
<evidence type="ECO:0000256" key="1">
    <source>
        <dbReference type="SAM" id="MobiDB-lite"/>
    </source>
</evidence>
<keyword evidence="3" id="KW-1185">Reference proteome</keyword>
<sequence length="178" mass="20547">MVNFNHHKERTKEKADMNTDTPSKRLPTLISEFFTSPSECFDNIFSESWKSLNMNHHIRRSGFTKRSGLGISEAVFLLLIWKWINVNSICMFARQSLGCFANASKDVMYDLLKRPDVNWRKFNLLVAAQIHKSPAIKHSQTRTFVLDDSVKTRRGKKWRACPATLIIPKVGMSWASRS</sequence>
<dbReference type="RefSeq" id="WP_132703757.1">
    <property type="nucleotide sequence ID" value="NZ_SLZR01000023.1"/>
</dbReference>
<dbReference type="AlphaFoldDB" id="A0A4R3HUD3"/>
<reference evidence="2 3" key="1">
    <citation type="submission" date="2019-03" db="EMBL/GenBank/DDBJ databases">
        <title>Genomic Encyclopedia of Archaeal and Bacterial Type Strains, Phase II (KMG-II): from individual species to whole genera.</title>
        <authorList>
            <person name="Goeker M."/>
        </authorList>
    </citation>
    <scope>NUCLEOTIDE SEQUENCE [LARGE SCALE GENOMIC DNA]</scope>
    <source>
        <strain evidence="2 3">DSM 15388</strain>
    </source>
</reference>
<evidence type="ECO:0000313" key="2">
    <source>
        <dbReference type="EMBL" id="TCS36712.1"/>
    </source>
</evidence>
<evidence type="ECO:0008006" key="4">
    <source>
        <dbReference type="Google" id="ProtNLM"/>
    </source>
</evidence>
<feature type="region of interest" description="Disordered" evidence="1">
    <location>
        <begin position="1"/>
        <end position="21"/>
    </location>
</feature>
<name>A0A4R3HUD3_9GAMM</name>
<dbReference type="EMBL" id="SLZR01000023">
    <property type="protein sequence ID" value="TCS36712.1"/>
    <property type="molecule type" value="Genomic_DNA"/>
</dbReference>
<dbReference type="OrthoDB" id="7065199at2"/>
<accession>A0A4R3HUD3</accession>